<name>A0ABN9WX12_9DINO</name>
<gene>
    <name evidence="3" type="ORF">PCOR1329_LOCUS71403</name>
</gene>
<protein>
    <submittedName>
        <fullName evidence="3">Uncharacterized protein</fullName>
    </submittedName>
</protein>
<keyword evidence="2" id="KW-0812">Transmembrane</keyword>
<keyword evidence="4" id="KW-1185">Reference proteome</keyword>
<proteinExistence type="predicted"/>
<accession>A0ABN9WX12</accession>
<comment type="caution">
    <text evidence="3">The sequence shown here is derived from an EMBL/GenBank/DDBJ whole genome shotgun (WGS) entry which is preliminary data.</text>
</comment>
<reference evidence="3" key="1">
    <citation type="submission" date="2023-10" db="EMBL/GenBank/DDBJ databases">
        <authorList>
            <person name="Chen Y."/>
            <person name="Shah S."/>
            <person name="Dougan E. K."/>
            <person name="Thang M."/>
            <person name="Chan C."/>
        </authorList>
    </citation>
    <scope>NUCLEOTIDE SEQUENCE [LARGE SCALE GENOMIC DNA]</scope>
</reference>
<evidence type="ECO:0000313" key="4">
    <source>
        <dbReference type="Proteomes" id="UP001189429"/>
    </source>
</evidence>
<feature type="compositionally biased region" description="Basic residues" evidence="1">
    <location>
        <begin position="93"/>
        <end position="107"/>
    </location>
</feature>
<feature type="region of interest" description="Disordered" evidence="1">
    <location>
        <begin position="1"/>
        <end position="143"/>
    </location>
</feature>
<keyword evidence="2" id="KW-1133">Transmembrane helix</keyword>
<sequence length="219" mass="23890">GARAGRALQLQPAGCRGAARRGRRRRPVLLPRVRRRGRRRARVGVRGGGGHRLDWQGARAASDGPRQVPRRGRDRGAGVPRRLSSGGAPPLPPRRRGQARRWGRRRGATAPKSWRPGRQPLDPPSPLPFWGGHVAGASGRRGTRDRARRLSGVAGGLSLLSAFLSLVWVHLLGGQILTLPWSEIQSTVRARASCLEDSLEHTRHPFLRVLRCPSSSVGP</sequence>
<evidence type="ECO:0000256" key="2">
    <source>
        <dbReference type="SAM" id="Phobius"/>
    </source>
</evidence>
<feature type="compositionally biased region" description="Basic residues" evidence="1">
    <location>
        <begin position="18"/>
        <end position="43"/>
    </location>
</feature>
<evidence type="ECO:0000256" key="1">
    <source>
        <dbReference type="SAM" id="MobiDB-lite"/>
    </source>
</evidence>
<keyword evidence="2" id="KW-0472">Membrane</keyword>
<organism evidence="3 4">
    <name type="scientific">Prorocentrum cordatum</name>
    <dbReference type="NCBI Taxonomy" id="2364126"/>
    <lineage>
        <taxon>Eukaryota</taxon>
        <taxon>Sar</taxon>
        <taxon>Alveolata</taxon>
        <taxon>Dinophyceae</taxon>
        <taxon>Prorocentrales</taxon>
        <taxon>Prorocentraceae</taxon>
        <taxon>Prorocentrum</taxon>
    </lineage>
</organism>
<feature type="non-terminal residue" evidence="3">
    <location>
        <position position="1"/>
    </location>
</feature>
<dbReference type="Proteomes" id="UP001189429">
    <property type="component" value="Unassembled WGS sequence"/>
</dbReference>
<feature type="transmembrane region" description="Helical" evidence="2">
    <location>
        <begin position="150"/>
        <end position="171"/>
    </location>
</feature>
<dbReference type="EMBL" id="CAUYUJ010019478">
    <property type="protein sequence ID" value="CAK0891454.1"/>
    <property type="molecule type" value="Genomic_DNA"/>
</dbReference>
<evidence type="ECO:0000313" key="3">
    <source>
        <dbReference type="EMBL" id="CAK0891454.1"/>
    </source>
</evidence>